<dbReference type="PANTHER" id="PTHR40267:SF1">
    <property type="entry name" value="BLR3294 PROTEIN"/>
    <property type="match status" value="1"/>
</dbReference>
<dbReference type="InterPro" id="IPR026286">
    <property type="entry name" value="MaiA/AMDase"/>
</dbReference>
<reference evidence="1 2" key="1">
    <citation type="submission" date="2018-04" db="EMBL/GenBank/DDBJ databases">
        <title>Pararhodobacter oceanense sp. nov., isolated from marine intertidal sediment.</title>
        <authorList>
            <person name="Wang X.-L."/>
            <person name="Du Z.-J."/>
        </authorList>
    </citation>
    <scope>NUCLEOTIDE SEQUENCE [LARGE SCALE GENOMIC DNA]</scope>
    <source>
        <strain evidence="1 2">AM505</strain>
    </source>
</reference>
<protein>
    <submittedName>
        <fullName evidence="1">Asp/Glu racemase</fullName>
    </submittedName>
</protein>
<sequence>MSQPYRLTGPIGRKTLGLIVLQVDETIEQDFRRLFPDPQLALHISRIPSGADLNPDTIGQMAVDLPRAAALLPPAAAFDSVGYGCTSGTTLIGAEAVAGMIHSACNTAQVADPLTAALGAFTHLRTRSLAIVSPYIEAVAQPIRRAFEGAGFHIPATLSFGETVEANVARIDPASIHAAALQAGRTEGVEAVFISCTNLRTLDILDDLEQKLGLPVISSNQALAWQMARHCGLTLPKGAPGQLLRALTE</sequence>
<dbReference type="PANTHER" id="PTHR40267">
    <property type="entry name" value="BLR3294 PROTEIN"/>
    <property type="match status" value="1"/>
</dbReference>
<dbReference type="Gene3D" id="3.40.50.12500">
    <property type="match status" value="1"/>
</dbReference>
<dbReference type="InterPro" id="IPR053714">
    <property type="entry name" value="Iso_Racemase_Enz_sf"/>
</dbReference>
<organism evidence="1 2">
    <name type="scientific">Pararhodobacter oceanensis</name>
    <dbReference type="NCBI Taxonomy" id="2172121"/>
    <lineage>
        <taxon>Bacteria</taxon>
        <taxon>Pseudomonadati</taxon>
        <taxon>Pseudomonadota</taxon>
        <taxon>Alphaproteobacteria</taxon>
        <taxon>Rhodobacterales</taxon>
        <taxon>Paracoccaceae</taxon>
        <taxon>Pararhodobacter</taxon>
    </lineage>
</organism>
<evidence type="ECO:0000313" key="1">
    <source>
        <dbReference type="EMBL" id="PVH28475.1"/>
    </source>
</evidence>
<evidence type="ECO:0000313" key="2">
    <source>
        <dbReference type="Proteomes" id="UP000245911"/>
    </source>
</evidence>
<dbReference type="AlphaFoldDB" id="A0A2T8HSS7"/>
<dbReference type="Pfam" id="PF17645">
    <property type="entry name" value="Amdase"/>
    <property type="match status" value="1"/>
</dbReference>
<name>A0A2T8HSS7_9RHOB</name>
<gene>
    <name evidence="1" type="ORF">DDE20_12960</name>
</gene>
<dbReference type="PIRSF" id="PIRSF015736">
    <property type="entry name" value="MI"/>
    <property type="match status" value="1"/>
</dbReference>
<accession>A0A2T8HSS7</accession>
<comment type="caution">
    <text evidence="1">The sequence shown here is derived from an EMBL/GenBank/DDBJ whole genome shotgun (WGS) entry which is preliminary data.</text>
</comment>
<dbReference type="Proteomes" id="UP000245911">
    <property type="component" value="Unassembled WGS sequence"/>
</dbReference>
<dbReference type="OrthoDB" id="9816064at2"/>
<dbReference type="EMBL" id="QDKM01000005">
    <property type="protein sequence ID" value="PVH28475.1"/>
    <property type="molecule type" value="Genomic_DNA"/>
</dbReference>
<proteinExistence type="predicted"/>
<keyword evidence="2" id="KW-1185">Reference proteome</keyword>
<dbReference type="RefSeq" id="WP_116558927.1">
    <property type="nucleotide sequence ID" value="NZ_QDKM01000005.1"/>
</dbReference>